<evidence type="ECO:0000256" key="15">
    <source>
        <dbReference type="PIRSR" id="PIRSR603187-1"/>
    </source>
</evidence>
<proteinExistence type="inferred from homology"/>
<keyword evidence="8 17" id="KW-0732">Signal</keyword>
<dbReference type="GO" id="GO:0016042">
    <property type="term" value="P:lipid catabolic process"/>
    <property type="evidence" value="ECO:0007669"/>
    <property type="project" value="UniProtKB-KW"/>
</dbReference>
<gene>
    <name evidence="18" type="ORF">DF183_07090</name>
</gene>
<evidence type="ECO:0000256" key="5">
    <source>
        <dbReference type="ARBA" id="ARBA00022452"/>
    </source>
</evidence>
<evidence type="ECO:0000256" key="13">
    <source>
        <dbReference type="ARBA" id="ARBA00023136"/>
    </source>
</evidence>
<dbReference type="KEGG" id="afa:UZ73_06040"/>
<evidence type="ECO:0000256" key="8">
    <source>
        <dbReference type="ARBA" id="ARBA00022729"/>
    </source>
</evidence>
<comment type="cofactor">
    <cofactor evidence="17">
        <name>Ca(2+)</name>
        <dbReference type="ChEBI" id="CHEBI:29108"/>
    </cofactor>
    <text evidence="17">Binds 1 Ca(2+) ion per monomer. In the dimeric form the Ca(2+) is bound by different amino acids with binding of each Ca(2+) shared with ligands coming from each monomer. The Ca(2+) ion may have a role in catalysis.</text>
</comment>
<protein>
    <recommendedName>
        <fullName evidence="17">Phospholipase A1</fullName>
        <ecNumber evidence="17">3.1.1.32</ecNumber>
        <ecNumber evidence="17">3.1.1.4</ecNumber>
    </recommendedName>
    <alternativeName>
        <fullName evidence="17">Phosphatidylcholine 1-acylhydrolase</fullName>
    </alternativeName>
</protein>
<dbReference type="GO" id="GO:0046872">
    <property type="term" value="F:metal ion binding"/>
    <property type="evidence" value="ECO:0007669"/>
    <property type="project" value="UniProtKB-KW"/>
</dbReference>
<comment type="catalytic activity">
    <reaction evidence="2 17">
        <text>a 1,2-diacyl-sn-glycero-3-phosphocholine + H2O = a 1-acyl-sn-glycero-3-phosphocholine + a fatty acid + H(+)</text>
        <dbReference type="Rhea" id="RHEA:15801"/>
        <dbReference type="ChEBI" id="CHEBI:15377"/>
        <dbReference type="ChEBI" id="CHEBI:15378"/>
        <dbReference type="ChEBI" id="CHEBI:28868"/>
        <dbReference type="ChEBI" id="CHEBI:57643"/>
        <dbReference type="ChEBI" id="CHEBI:58168"/>
        <dbReference type="EC" id="3.1.1.4"/>
    </reaction>
</comment>
<dbReference type="GO" id="GO:0009279">
    <property type="term" value="C:cell outer membrane"/>
    <property type="evidence" value="ECO:0007669"/>
    <property type="project" value="UniProtKB-SubCell"/>
</dbReference>
<evidence type="ECO:0000256" key="16">
    <source>
        <dbReference type="PIRSR" id="PIRSR603187-2"/>
    </source>
</evidence>
<evidence type="ECO:0000256" key="10">
    <source>
        <dbReference type="ARBA" id="ARBA00022837"/>
    </source>
</evidence>
<keyword evidence="7 16" id="KW-0479">Metal-binding</keyword>
<dbReference type="RefSeq" id="WP_045931016.1">
    <property type="nucleotide sequence ID" value="NZ_CP013119.1"/>
</dbReference>
<keyword evidence="10 16" id="KW-0106">Calcium</keyword>
<dbReference type="AlphaFoldDB" id="A0A2U2BKH2"/>
<feature type="active site" description="Nucleophile" evidence="15">
    <location>
        <position position="301"/>
    </location>
</feature>
<dbReference type="InterPro" id="IPR036541">
    <property type="entry name" value="PLipase_A1_sf"/>
</dbReference>
<comment type="function">
    <text evidence="17">Hydrolysis of phosphatidylcholine with phospholipase A2 (EC 3.1.1.4) and phospholipase A1 (EC 3.1.1.32) activities.</text>
</comment>
<evidence type="ECO:0000256" key="6">
    <source>
        <dbReference type="ARBA" id="ARBA00022692"/>
    </source>
</evidence>
<feature type="active site" description="Proton acceptor" evidence="15">
    <location>
        <position position="299"/>
    </location>
</feature>
<evidence type="ECO:0000256" key="9">
    <source>
        <dbReference type="ARBA" id="ARBA00022801"/>
    </source>
</evidence>
<reference evidence="18 19" key="1">
    <citation type="submission" date="2018-05" db="EMBL/GenBank/DDBJ databases">
        <title>Genome Sequence of an Efficient Indole-Degrading Bacterium, Alcaligenes sp.YBY.</title>
        <authorList>
            <person name="Yang B."/>
        </authorList>
    </citation>
    <scope>NUCLEOTIDE SEQUENCE [LARGE SCALE GENOMIC DNA]</scope>
    <source>
        <strain evidence="18 19">YBY</strain>
    </source>
</reference>
<evidence type="ECO:0000256" key="11">
    <source>
        <dbReference type="ARBA" id="ARBA00022963"/>
    </source>
</evidence>
<evidence type="ECO:0000256" key="7">
    <source>
        <dbReference type="ARBA" id="ARBA00022723"/>
    </source>
</evidence>
<accession>A0A2U2BKH2</accession>
<dbReference type="EC" id="3.1.1.32" evidence="17"/>
<keyword evidence="13" id="KW-0472">Membrane</keyword>
<evidence type="ECO:0000256" key="4">
    <source>
        <dbReference type="ARBA" id="ARBA00011702"/>
    </source>
</evidence>
<keyword evidence="11 17" id="KW-0442">Lipid degradation</keyword>
<dbReference type="PRINTS" id="PR01486">
    <property type="entry name" value="PHPHLIPASEA1"/>
</dbReference>
<keyword evidence="9 17" id="KW-0378">Hydrolase</keyword>
<evidence type="ECO:0000256" key="3">
    <source>
        <dbReference type="ARBA" id="ARBA00010525"/>
    </source>
</evidence>
<dbReference type="EC" id="3.1.1.4" evidence="17"/>
<dbReference type="InterPro" id="IPR003187">
    <property type="entry name" value="PLipase_A1"/>
</dbReference>
<keyword evidence="6" id="KW-0812">Transmembrane</keyword>
<keyword evidence="12 17" id="KW-0443">Lipid metabolism</keyword>
<feature type="chain" id="PRO_5019618954" description="Phospholipase A1" evidence="17">
    <location>
        <begin position="31"/>
        <end position="433"/>
    </location>
</feature>
<evidence type="ECO:0000256" key="14">
    <source>
        <dbReference type="ARBA" id="ARBA00023237"/>
    </source>
</evidence>
<dbReference type="Proteomes" id="UP000245216">
    <property type="component" value="Unassembled WGS sequence"/>
</dbReference>
<comment type="caution">
    <text evidence="18">The sequence shown here is derived from an EMBL/GenBank/DDBJ whole genome shotgun (WGS) entry which is preliminary data.</text>
</comment>
<reference evidence="18 19" key="2">
    <citation type="submission" date="2018-05" db="EMBL/GenBank/DDBJ databases">
        <authorList>
            <person name="Lanie J.A."/>
            <person name="Ng W.-L."/>
            <person name="Kazmierczak K.M."/>
            <person name="Andrzejewski T.M."/>
            <person name="Davidsen T.M."/>
            <person name="Wayne K.J."/>
            <person name="Tettelin H."/>
            <person name="Glass J.I."/>
            <person name="Rusch D."/>
            <person name="Podicherti R."/>
            <person name="Tsui H.-C.T."/>
            <person name="Winkler M.E."/>
        </authorList>
    </citation>
    <scope>NUCLEOTIDE SEQUENCE [LARGE SCALE GENOMIC DNA]</scope>
    <source>
        <strain evidence="18 19">YBY</strain>
    </source>
</reference>
<evidence type="ECO:0000256" key="2">
    <source>
        <dbReference type="ARBA" id="ARBA00001604"/>
    </source>
</evidence>
<evidence type="ECO:0000313" key="18">
    <source>
        <dbReference type="EMBL" id="PWE14482.1"/>
    </source>
</evidence>
<dbReference type="PANTHER" id="PTHR40457:SF1">
    <property type="entry name" value="PHOSPHOLIPASE A1"/>
    <property type="match status" value="1"/>
</dbReference>
<evidence type="ECO:0000256" key="12">
    <source>
        <dbReference type="ARBA" id="ARBA00023098"/>
    </source>
</evidence>
<dbReference type="SUPFAM" id="SSF56931">
    <property type="entry name" value="Outer membrane phospholipase A (OMPLA)"/>
    <property type="match status" value="1"/>
</dbReference>
<comment type="similarity">
    <text evidence="3 17">Belongs to the phospholipase A1 family.</text>
</comment>
<comment type="subcellular location">
    <subcellularLocation>
        <location evidence="17">Cell outer membrane</location>
        <topology evidence="17">Multi-pass membrane protein</topology>
    </subcellularLocation>
    <text evidence="17">One of the very few enzymes located there.</text>
</comment>
<sequence length="433" mass="48111">MPTKKKLSKHSLILSAPFLLLSAVLSTAQAGITYQLRQVQASSGESVDIDAIVYNDTGSLMNWTAPQNLVLQWRDNDGNVIRSLAELVNARPRASIPTNNFTAYSWRAVVPNGLTGLQAVNIEGERVMLALDTNPQGQSPITSQPANAAVVNAGAGQNPAVVDPELPYAQAVAAGAQREGPAINSGQGLKPANSSFENFSNAISAHDPTYFIVGNKGGTNARFQLSFKYRLHSPEDPGNPKFYDHFYIGYTQTALWDLHADSKPFVDTTYRPSFFWRKDSIWESEQKRLFMGLATGYEHASNGKAGDDSRSMNEVFIQPEFNYRFDHGATLTFAPRIKHYVFMGENADWAHYRGRYDWKVRYAQDNGLVLSGMYNKGAGSRNTHEFTIAWPLNRTPLNMNGYLYGQYFSGYAETMLGYRDRSSQFRIGLALVP</sequence>
<evidence type="ECO:0000313" key="19">
    <source>
        <dbReference type="Proteomes" id="UP000245216"/>
    </source>
</evidence>
<dbReference type="GO" id="GO:0004623">
    <property type="term" value="F:phospholipase A2 activity"/>
    <property type="evidence" value="ECO:0007669"/>
    <property type="project" value="UniProtKB-EC"/>
</dbReference>
<feature type="binding site" description="in dimeric form" evidence="16">
    <location>
        <position position="262"/>
    </location>
    <ligand>
        <name>Ca(2+)</name>
        <dbReference type="ChEBI" id="CHEBI:29108"/>
        <label>1</label>
    </ligand>
</feature>
<feature type="signal peptide" evidence="17">
    <location>
        <begin position="1"/>
        <end position="30"/>
    </location>
</feature>
<dbReference type="PANTHER" id="PTHR40457">
    <property type="entry name" value="PHOSPHOLIPASE A1"/>
    <property type="match status" value="1"/>
</dbReference>
<dbReference type="Gene3D" id="2.40.230.10">
    <property type="entry name" value="Phospholipase A1"/>
    <property type="match status" value="1"/>
</dbReference>
<feature type="binding site" description="in dimeric form" evidence="16">
    <location>
        <position position="309"/>
    </location>
    <ligand>
        <name>Ca(2+)</name>
        <dbReference type="ChEBI" id="CHEBI:29108"/>
        <label>1</label>
    </ligand>
</feature>
<evidence type="ECO:0000256" key="17">
    <source>
        <dbReference type="RuleBase" id="RU366027"/>
    </source>
</evidence>
<keyword evidence="5" id="KW-1134">Transmembrane beta strand</keyword>
<comment type="catalytic activity">
    <reaction evidence="1 17">
        <text>a 1,2-diacyl-sn-glycero-3-phosphocholine + H2O = a 2-acyl-sn-glycero-3-phosphocholine + a fatty acid + H(+)</text>
        <dbReference type="Rhea" id="RHEA:18689"/>
        <dbReference type="ChEBI" id="CHEBI:15377"/>
        <dbReference type="ChEBI" id="CHEBI:15378"/>
        <dbReference type="ChEBI" id="CHEBI:28868"/>
        <dbReference type="ChEBI" id="CHEBI:57643"/>
        <dbReference type="ChEBI" id="CHEBI:57875"/>
        <dbReference type="EC" id="3.1.1.32"/>
    </reaction>
</comment>
<dbReference type="GO" id="GO:0008970">
    <property type="term" value="F:phospholipase A1 activity"/>
    <property type="evidence" value="ECO:0007669"/>
    <property type="project" value="UniProtKB-EC"/>
</dbReference>
<dbReference type="STRING" id="511.UZ73_06040"/>
<dbReference type="EMBL" id="QEXO01000002">
    <property type="protein sequence ID" value="PWE14482.1"/>
    <property type="molecule type" value="Genomic_DNA"/>
</dbReference>
<evidence type="ECO:0000256" key="1">
    <source>
        <dbReference type="ARBA" id="ARBA00000111"/>
    </source>
</evidence>
<comment type="subunit">
    <text evidence="4 17">Homodimer; dimerization is reversible, and the dimeric form is the active one.</text>
</comment>
<organism evidence="18 19">
    <name type="scientific">Alcaligenes faecalis</name>
    <dbReference type="NCBI Taxonomy" id="511"/>
    <lineage>
        <taxon>Bacteria</taxon>
        <taxon>Pseudomonadati</taxon>
        <taxon>Pseudomonadota</taxon>
        <taxon>Betaproteobacteria</taxon>
        <taxon>Burkholderiales</taxon>
        <taxon>Alcaligenaceae</taxon>
        <taxon>Alcaligenes</taxon>
    </lineage>
</organism>
<keyword evidence="14 17" id="KW-0998">Cell outer membrane</keyword>
<dbReference type="GeneID" id="29369186"/>
<name>A0A2U2BKH2_ALCFA</name>
<dbReference type="Pfam" id="PF02253">
    <property type="entry name" value="PLA1"/>
    <property type="match status" value="1"/>
</dbReference>